<gene>
    <name evidence="2" type="ORF">SCHCODRAFT_65904</name>
</gene>
<feature type="compositionally biased region" description="Acidic residues" evidence="1">
    <location>
        <begin position="36"/>
        <end position="58"/>
    </location>
</feature>
<reference evidence="2 3" key="1">
    <citation type="journal article" date="2010" name="Nat. Biotechnol.">
        <title>Genome sequence of the model mushroom Schizophyllum commune.</title>
        <authorList>
            <person name="Ohm R.A."/>
            <person name="de Jong J.F."/>
            <person name="Lugones L.G."/>
            <person name="Aerts A."/>
            <person name="Kothe E."/>
            <person name="Stajich J.E."/>
            <person name="de Vries R.P."/>
            <person name="Record E."/>
            <person name="Levasseur A."/>
            <person name="Baker S.E."/>
            <person name="Bartholomew K.A."/>
            <person name="Coutinho P.M."/>
            <person name="Erdmann S."/>
            <person name="Fowler T.J."/>
            <person name="Gathman A.C."/>
            <person name="Lombard V."/>
            <person name="Henrissat B."/>
            <person name="Knabe N."/>
            <person name="Kuees U."/>
            <person name="Lilly W.W."/>
            <person name="Lindquist E."/>
            <person name="Lucas S."/>
            <person name="Magnuson J.K."/>
            <person name="Piumi F."/>
            <person name="Raudaskoski M."/>
            <person name="Salamov A."/>
            <person name="Schmutz J."/>
            <person name="Schwarze F.W.M.R."/>
            <person name="vanKuyk P.A."/>
            <person name="Horton J.S."/>
            <person name="Grigoriev I.V."/>
            <person name="Woesten H.A.B."/>
        </authorList>
    </citation>
    <scope>NUCLEOTIDE SEQUENCE [LARGE SCALE GENOMIC DNA]</scope>
    <source>
        <strain evidence="3">H4-8 / FGSC 9210</strain>
    </source>
</reference>
<dbReference type="eggNOG" id="ENOG502RV3A">
    <property type="taxonomic scope" value="Eukaryota"/>
</dbReference>
<keyword evidence="3" id="KW-1185">Reference proteome</keyword>
<evidence type="ECO:0000313" key="2">
    <source>
        <dbReference type="EMBL" id="EFJ00287.1"/>
    </source>
</evidence>
<dbReference type="HOGENOM" id="CLU_1161715_0_0_1"/>
<dbReference type="KEGG" id="scm:SCHCO_02606133"/>
<feature type="compositionally biased region" description="Basic and acidic residues" evidence="1">
    <location>
        <begin position="96"/>
        <end position="119"/>
    </location>
</feature>
<dbReference type="VEuPathDB" id="FungiDB:SCHCODRAFT_02606133"/>
<dbReference type="InParanoid" id="D8PWW2"/>
<evidence type="ECO:0000256" key="1">
    <source>
        <dbReference type="SAM" id="MobiDB-lite"/>
    </source>
</evidence>
<feature type="compositionally biased region" description="Gly residues" evidence="1">
    <location>
        <begin position="191"/>
        <end position="201"/>
    </location>
</feature>
<dbReference type="EMBL" id="GL377303">
    <property type="protein sequence ID" value="EFJ00287.1"/>
    <property type="molecule type" value="Genomic_DNA"/>
</dbReference>
<name>D8PWW2_SCHCM</name>
<proteinExistence type="predicted"/>
<accession>D8PWW2</accession>
<sequence>MNTAQLRVGKKNDDVLRDREFISQMKADILRRAEAMDLEDEEEEDVEKAADAFEDDLEGLNQVKVAGDGEETDEEEDAAPPTPDTILELAYIKNPKLFERDGQTRRSKERAELKSKTGLDDEQIEGWRIMLERNPKKDKILAKHELTPNQNRLPPAAEASGSGQGDSQRGRGRGGGGGGGGRGGRGKGRGRGGGGGGGGGSTSSDPNTARDRAWKNKNKSSRATRGHDKKMARMAGPPQ</sequence>
<feature type="region of interest" description="Disordered" evidence="1">
    <location>
        <begin position="139"/>
        <end position="239"/>
    </location>
</feature>
<dbReference type="Proteomes" id="UP000007431">
    <property type="component" value="Unassembled WGS sequence"/>
</dbReference>
<organism evidence="3">
    <name type="scientific">Schizophyllum commune (strain H4-8 / FGSC 9210)</name>
    <name type="common">Split gill fungus</name>
    <dbReference type="NCBI Taxonomy" id="578458"/>
    <lineage>
        <taxon>Eukaryota</taxon>
        <taxon>Fungi</taxon>
        <taxon>Dikarya</taxon>
        <taxon>Basidiomycota</taxon>
        <taxon>Agaricomycotina</taxon>
        <taxon>Agaricomycetes</taxon>
        <taxon>Agaricomycetidae</taxon>
        <taxon>Agaricales</taxon>
        <taxon>Schizophyllaceae</taxon>
        <taxon>Schizophyllum</taxon>
    </lineage>
</organism>
<evidence type="ECO:0000313" key="3">
    <source>
        <dbReference type="Proteomes" id="UP000007431"/>
    </source>
</evidence>
<protein>
    <submittedName>
        <fullName evidence="2">Uncharacterized protein</fullName>
    </submittedName>
</protein>
<feature type="compositionally biased region" description="Basic residues" evidence="1">
    <location>
        <begin position="215"/>
        <end position="224"/>
    </location>
</feature>
<dbReference type="GeneID" id="9594383"/>
<dbReference type="OMA" id="INDNEMY"/>
<dbReference type="AlphaFoldDB" id="D8PWW2"/>
<feature type="region of interest" description="Disordered" evidence="1">
    <location>
        <begin position="36"/>
        <end position="127"/>
    </location>
</feature>
<dbReference type="OrthoDB" id="5577209at2759"/>
<feature type="compositionally biased region" description="Gly residues" evidence="1">
    <location>
        <begin position="173"/>
        <end position="183"/>
    </location>
</feature>
<feature type="compositionally biased region" description="Acidic residues" evidence="1">
    <location>
        <begin position="68"/>
        <end position="78"/>
    </location>
</feature>